<dbReference type="InterPro" id="IPR017452">
    <property type="entry name" value="GPCR_Rhodpsn_7TM"/>
</dbReference>
<protein>
    <submittedName>
        <fullName evidence="14">Dopamine receptor 2</fullName>
    </submittedName>
</protein>
<evidence type="ECO:0000256" key="7">
    <source>
        <dbReference type="ARBA" id="ARBA00023136"/>
    </source>
</evidence>
<dbReference type="Gene3D" id="1.20.1070.10">
    <property type="entry name" value="Rhodopsin 7-helix transmembrane proteins"/>
    <property type="match status" value="1"/>
</dbReference>
<sequence>MTDFPASISDLIHSHPNGNATLDYHNLSTLAPPEMSGTETTIASGVYSSPATVFGVLVTFSLCTVFGNTLVMLAVKREHYLQSPPNYFVASLAAADFFVGVLLIPFEAITQLFNRQWIFGDIWCDLWHSFDVLFATASILNLCVISLDRYWAICTPFSYSRRMTSKRAYRFIALVWICAIVISLPAIFWWRSVREEPVPPGTCPFTDDVSYLISSSCISFYIPLSVMLFAYYKIYLAAVKQSRSIQQGAKLFAHENGTEITLRMHRGGSNGQNGVLTNTAGGKSPSAIPPTKKNIFFGRSDPSGLSMMNCATGASSGVSSQLVKAVNYKTSSKFVRNTGKRTFSEPSVQPERKLSPSMSPEAIPSMSDDENPEMLESKVTAAVHLILQPPSHVQTATPRGGHWKQFCLLMMPMQPAVLQ</sequence>
<dbReference type="GO" id="GO:0004930">
    <property type="term" value="F:G protein-coupled receptor activity"/>
    <property type="evidence" value="ECO:0007669"/>
    <property type="project" value="UniProtKB-KW"/>
</dbReference>
<keyword evidence="15" id="KW-1185">Reference proteome</keyword>
<name>A0A1D2N421_ORCCI</name>
<evidence type="ECO:0000256" key="3">
    <source>
        <dbReference type="ARBA" id="ARBA00022475"/>
    </source>
</evidence>
<evidence type="ECO:0000256" key="10">
    <source>
        <dbReference type="RuleBase" id="RU000688"/>
    </source>
</evidence>
<feature type="transmembrane region" description="Helical" evidence="12">
    <location>
        <begin position="53"/>
        <end position="75"/>
    </location>
</feature>
<keyword evidence="7 12" id="KW-0472">Membrane</keyword>
<feature type="domain" description="G-protein coupled receptors family 1 profile" evidence="13">
    <location>
        <begin position="67"/>
        <end position="244"/>
    </location>
</feature>
<keyword evidence="6 10" id="KW-0297">G-protein coupled receptor</keyword>
<dbReference type="InterPro" id="IPR000276">
    <property type="entry name" value="GPCR_Rhodpsn"/>
</dbReference>
<organism evidence="14 15">
    <name type="scientific">Orchesella cincta</name>
    <name type="common">Springtail</name>
    <name type="synonym">Podura cincta</name>
    <dbReference type="NCBI Taxonomy" id="48709"/>
    <lineage>
        <taxon>Eukaryota</taxon>
        <taxon>Metazoa</taxon>
        <taxon>Ecdysozoa</taxon>
        <taxon>Arthropoda</taxon>
        <taxon>Hexapoda</taxon>
        <taxon>Collembola</taxon>
        <taxon>Entomobryomorpha</taxon>
        <taxon>Entomobryoidea</taxon>
        <taxon>Orchesellidae</taxon>
        <taxon>Orchesellinae</taxon>
        <taxon>Orchesella</taxon>
    </lineage>
</organism>
<dbReference type="GO" id="GO:0071880">
    <property type="term" value="P:adenylate cyclase-activating adrenergic receptor signaling pathway"/>
    <property type="evidence" value="ECO:0007669"/>
    <property type="project" value="TreeGrafter"/>
</dbReference>
<evidence type="ECO:0000259" key="13">
    <source>
        <dbReference type="PROSITE" id="PS50262"/>
    </source>
</evidence>
<comment type="subcellular location">
    <subcellularLocation>
        <location evidence="1">Cell membrane</location>
        <topology evidence="1">Multi-pass membrane protein</topology>
    </subcellularLocation>
</comment>
<dbReference type="PROSITE" id="PS00237">
    <property type="entry name" value="G_PROTEIN_RECEP_F1_1"/>
    <property type="match status" value="1"/>
</dbReference>
<evidence type="ECO:0000256" key="1">
    <source>
        <dbReference type="ARBA" id="ARBA00004651"/>
    </source>
</evidence>
<dbReference type="STRING" id="48709.A0A1D2N421"/>
<feature type="region of interest" description="Disordered" evidence="11">
    <location>
        <begin position="341"/>
        <end position="371"/>
    </location>
</feature>
<keyword evidence="8 10" id="KW-0675">Receptor</keyword>
<evidence type="ECO:0000256" key="11">
    <source>
        <dbReference type="SAM" id="MobiDB-lite"/>
    </source>
</evidence>
<evidence type="ECO:0000256" key="6">
    <source>
        <dbReference type="ARBA" id="ARBA00023040"/>
    </source>
</evidence>
<evidence type="ECO:0000256" key="5">
    <source>
        <dbReference type="ARBA" id="ARBA00022989"/>
    </source>
</evidence>
<evidence type="ECO:0000256" key="12">
    <source>
        <dbReference type="SAM" id="Phobius"/>
    </source>
</evidence>
<evidence type="ECO:0000256" key="8">
    <source>
        <dbReference type="ARBA" id="ARBA00023170"/>
    </source>
</evidence>
<dbReference type="AlphaFoldDB" id="A0A1D2N421"/>
<dbReference type="OrthoDB" id="5957871at2759"/>
<dbReference type="EMBL" id="LJIJ01000263">
    <property type="protein sequence ID" value="ODM99675.1"/>
    <property type="molecule type" value="Genomic_DNA"/>
</dbReference>
<dbReference type="PRINTS" id="PR00237">
    <property type="entry name" value="GPCRRHODOPSN"/>
</dbReference>
<dbReference type="PANTHER" id="PTHR24248">
    <property type="entry name" value="ADRENERGIC RECEPTOR-RELATED G-PROTEIN COUPLED RECEPTOR"/>
    <property type="match status" value="1"/>
</dbReference>
<evidence type="ECO:0000256" key="2">
    <source>
        <dbReference type="ARBA" id="ARBA00010663"/>
    </source>
</evidence>
<dbReference type="GO" id="GO:0043410">
    <property type="term" value="P:positive regulation of MAPK cascade"/>
    <property type="evidence" value="ECO:0007669"/>
    <property type="project" value="TreeGrafter"/>
</dbReference>
<keyword evidence="9 10" id="KW-0807">Transducer</keyword>
<feature type="transmembrane region" description="Helical" evidence="12">
    <location>
        <begin position="168"/>
        <end position="190"/>
    </location>
</feature>
<evidence type="ECO:0000256" key="9">
    <source>
        <dbReference type="ARBA" id="ARBA00023224"/>
    </source>
</evidence>
<feature type="transmembrane region" description="Helical" evidence="12">
    <location>
        <begin position="126"/>
        <end position="147"/>
    </location>
</feature>
<comment type="caution">
    <text evidence="14">The sequence shown here is derived from an EMBL/GenBank/DDBJ whole genome shotgun (WGS) entry which is preliminary data.</text>
</comment>
<proteinExistence type="inferred from homology"/>
<dbReference type="PROSITE" id="PS50262">
    <property type="entry name" value="G_PROTEIN_RECEP_F1_2"/>
    <property type="match status" value="1"/>
</dbReference>
<feature type="transmembrane region" description="Helical" evidence="12">
    <location>
        <begin position="87"/>
        <end position="106"/>
    </location>
</feature>
<dbReference type="Pfam" id="PF00001">
    <property type="entry name" value="7tm_1"/>
    <property type="match status" value="1"/>
</dbReference>
<dbReference type="OMA" id="VWICAIV"/>
<dbReference type="GO" id="GO:0005886">
    <property type="term" value="C:plasma membrane"/>
    <property type="evidence" value="ECO:0007669"/>
    <property type="project" value="UniProtKB-SubCell"/>
</dbReference>
<evidence type="ECO:0000256" key="4">
    <source>
        <dbReference type="ARBA" id="ARBA00022692"/>
    </source>
</evidence>
<evidence type="ECO:0000313" key="14">
    <source>
        <dbReference type="EMBL" id="ODM99675.1"/>
    </source>
</evidence>
<reference evidence="14 15" key="1">
    <citation type="journal article" date="2016" name="Genome Biol. Evol.">
        <title>Gene Family Evolution Reflects Adaptation to Soil Environmental Stressors in the Genome of the Collembolan Orchesella cincta.</title>
        <authorList>
            <person name="Faddeeva-Vakhrusheva A."/>
            <person name="Derks M.F."/>
            <person name="Anvar S.Y."/>
            <person name="Agamennone V."/>
            <person name="Suring W."/>
            <person name="Smit S."/>
            <person name="van Straalen N.M."/>
            <person name="Roelofs D."/>
        </authorList>
    </citation>
    <scope>NUCLEOTIDE SEQUENCE [LARGE SCALE GENOMIC DNA]</scope>
    <source>
        <tissue evidence="14">Mixed pool</tissue>
    </source>
</reference>
<keyword evidence="4 10" id="KW-0812">Transmembrane</keyword>
<gene>
    <name evidence="14" type="ORF">Ocin01_06994</name>
</gene>
<evidence type="ECO:0000313" key="15">
    <source>
        <dbReference type="Proteomes" id="UP000094527"/>
    </source>
</evidence>
<accession>A0A1D2N421</accession>
<keyword evidence="5 12" id="KW-1133">Transmembrane helix</keyword>
<keyword evidence="3" id="KW-1003">Cell membrane</keyword>
<dbReference type="Proteomes" id="UP000094527">
    <property type="component" value="Unassembled WGS sequence"/>
</dbReference>
<dbReference type="PANTHER" id="PTHR24248:SF185">
    <property type="entry name" value="DOPAMINE RECEPTOR 2"/>
    <property type="match status" value="1"/>
</dbReference>
<comment type="similarity">
    <text evidence="2 10">Belongs to the G-protein coupled receptor 1 family.</text>
</comment>
<feature type="transmembrane region" description="Helical" evidence="12">
    <location>
        <begin position="210"/>
        <end position="232"/>
    </location>
</feature>
<dbReference type="SUPFAM" id="SSF81321">
    <property type="entry name" value="Family A G protein-coupled receptor-like"/>
    <property type="match status" value="1"/>
</dbReference>